<reference evidence="1 2" key="1">
    <citation type="submission" date="2019-03" db="EMBL/GenBank/DDBJ databases">
        <title>Diversity of the mouse oral microbiome.</title>
        <authorList>
            <person name="Joseph S."/>
            <person name="Aduse-Opoku J."/>
            <person name="Curtis M."/>
            <person name="Wade W."/>
            <person name="Hashim A."/>
        </authorList>
    </citation>
    <scope>NUCLEOTIDE SEQUENCE [LARGE SCALE GENOMIC DNA]</scope>
    <source>
        <strain evidence="1 2">P11</strain>
    </source>
</reference>
<organism evidence="1 2">
    <name type="scientific">Dysgonomonas mossii</name>
    <dbReference type="NCBI Taxonomy" id="163665"/>
    <lineage>
        <taxon>Bacteria</taxon>
        <taxon>Pseudomonadati</taxon>
        <taxon>Bacteroidota</taxon>
        <taxon>Bacteroidia</taxon>
        <taxon>Bacteroidales</taxon>
        <taxon>Dysgonomonadaceae</taxon>
        <taxon>Dysgonomonas</taxon>
    </lineage>
</organism>
<protein>
    <submittedName>
        <fullName evidence="1">Uncharacterized protein</fullName>
    </submittedName>
</protein>
<gene>
    <name evidence="1" type="ORF">E4T88_16205</name>
</gene>
<dbReference type="OrthoDB" id="956134at2"/>
<name>A0A4Y9IIA9_9BACT</name>
<dbReference type="Proteomes" id="UP000298285">
    <property type="component" value="Unassembled WGS sequence"/>
</dbReference>
<dbReference type="RefSeq" id="WP_135107275.1">
    <property type="nucleotide sequence ID" value="NZ_JADGKW010000007.1"/>
</dbReference>
<evidence type="ECO:0000313" key="2">
    <source>
        <dbReference type="Proteomes" id="UP000298285"/>
    </source>
</evidence>
<evidence type="ECO:0000313" key="1">
    <source>
        <dbReference type="EMBL" id="TFU86990.1"/>
    </source>
</evidence>
<accession>A0A4Y9IIA9</accession>
<proteinExistence type="predicted"/>
<sequence>MIHANVLRIGNYIHHKELGIVKVISISSKVGDHESVFVECLKDGLDYDFNLDEDLTAIHTPNRRYTIEV</sequence>
<comment type="caution">
    <text evidence="1">The sequence shown here is derived from an EMBL/GenBank/DDBJ whole genome shotgun (WGS) entry which is preliminary data.</text>
</comment>
<dbReference type="AlphaFoldDB" id="A0A4Y9IIA9"/>
<dbReference type="EMBL" id="SPPK01000007">
    <property type="protein sequence ID" value="TFU86990.1"/>
    <property type="molecule type" value="Genomic_DNA"/>
</dbReference>